<evidence type="ECO:0000256" key="1">
    <source>
        <dbReference type="ARBA" id="ARBA00009437"/>
    </source>
</evidence>
<evidence type="ECO:0000259" key="5">
    <source>
        <dbReference type="PROSITE" id="PS50931"/>
    </source>
</evidence>
<dbReference type="Gene3D" id="1.10.10.10">
    <property type="entry name" value="Winged helix-like DNA-binding domain superfamily/Winged helix DNA-binding domain"/>
    <property type="match status" value="1"/>
</dbReference>
<evidence type="ECO:0000256" key="2">
    <source>
        <dbReference type="ARBA" id="ARBA00023015"/>
    </source>
</evidence>
<dbReference type="GO" id="GO:0003677">
    <property type="term" value="F:DNA binding"/>
    <property type="evidence" value="ECO:0007669"/>
    <property type="project" value="UniProtKB-KW"/>
</dbReference>
<reference evidence="6" key="1">
    <citation type="submission" date="2020-09" db="EMBL/GenBank/DDBJ databases">
        <title>Genome seq and assembly of Tianweitania sp.</title>
        <authorList>
            <person name="Chhetri G."/>
        </authorList>
    </citation>
    <scope>NUCLEOTIDE SEQUENCE</scope>
    <source>
        <strain evidence="6">Rool2</strain>
    </source>
</reference>
<sequence length="296" mass="32579">MIETTSRRLEIDALRALRAIKLHGGITRAAEALGLSQSAVSHKIKRMEISLGCDLLDRRPGGGTFTADGEALLAYADKILGFHDEALISLAKSNLEGRILLGLTEDTTCSDLSRILGRFRRLHPQVAVRTKVRMSLVLRSMLERGALDVAIIQVFAHEVRPTDVVLFREDLHWVKSRQLTLENGSPLPFLSFDDDCFYRRWAIDIGQDGGADLETVFECASAAGIIAAVQAGLGVALLSERHLRPEMEIIRERLPAPPPLVYVVRRAKKARNPALESLVAEVEAEISRYGKLALAG</sequence>
<dbReference type="InterPro" id="IPR036390">
    <property type="entry name" value="WH_DNA-bd_sf"/>
</dbReference>
<dbReference type="InterPro" id="IPR000847">
    <property type="entry name" value="LysR_HTH_N"/>
</dbReference>
<dbReference type="RefSeq" id="WP_188166752.1">
    <property type="nucleotide sequence ID" value="NZ_JACVVX010000011.1"/>
</dbReference>
<protein>
    <submittedName>
        <fullName evidence="6">LysR family transcriptional regulator</fullName>
    </submittedName>
</protein>
<feature type="domain" description="HTH lysR-type" evidence="5">
    <location>
        <begin position="9"/>
        <end position="66"/>
    </location>
</feature>
<dbReference type="SUPFAM" id="SSF46785">
    <property type="entry name" value="Winged helix' DNA-binding domain"/>
    <property type="match status" value="1"/>
</dbReference>
<dbReference type="SUPFAM" id="SSF53850">
    <property type="entry name" value="Periplasmic binding protein-like II"/>
    <property type="match status" value="1"/>
</dbReference>
<dbReference type="EMBL" id="JACVVX010000011">
    <property type="protein sequence ID" value="MBD0417318.1"/>
    <property type="molecule type" value="Genomic_DNA"/>
</dbReference>
<evidence type="ECO:0000256" key="3">
    <source>
        <dbReference type="ARBA" id="ARBA00023125"/>
    </source>
</evidence>
<dbReference type="PANTHER" id="PTHR30579">
    <property type="entry name" value="TRANSCRIPTIONAL REGULATOR"/>
    <property type="match status" value="1"/>
</dbReference>
<accession>A0A8J6PMZ4</accession>
<dbReference type="GO" id="GO:0003700">
    <property type="term" value="F:DNA-binding transcription factor activity"/>
    <property type="evidence" value="ECO:0007669"/>
    <property type="project" value="InterPro"/>
</dbReference>
<dbReference type="Proteomes" id="UP000643405">
    <property type="component" value="Unassembled WGS sequence"/>
</dbReference>
<name>A0A8J6PMZ4_9HYPH</name>
<evidence type="ECO:0000313" key="6">
    <source>
        <dbReference type="EMBL" id="MBD0417318.1"/>
    </source>
</evidence>
<dbReference type="PANTHER" id="PTHR30579:SF7">
    <property type="entry name" value="HTH-TYPE TRANSCRIPTIONAL REGULATOR LRHA-RELATED"/>
    <property type="match status" value="1"/>
</dbReference>
<dbReference type="Gene3D" id="3.40.190.10">
    <property type="entry name" value="Periplasmic binding protein-like II"/>
    <property type="match status" value="2"/>
</dbReference>
<dbReference type="AlphaFoldDB" id="A0A8J6PMZ4"/>
<dbReference type="InterPro" id="IPR005119">
    <property type="entry name" value="LysR_subst-bd"/>
</dbReference>
<dbReference type="PROSITE" id="PS50931">
    <property type="entry name" value="HTH_LYSR"/>
    <property type="match status" value="1"/>
</dbReference>
<organism evidence="6 7">
    <name type="scientific">Oryzicola mucosus</name>
    <dbReference type="NCBI Taxonomy" id="2767425"/>
    <lineage>
        <taxon>Bacteria</taxon>
        <taxon>Pseudomonadati</taxon>
        <taxon>Pseudomonadota</taxon>
        <taxon>Alphaproteobacteria</taxon>
        <taxon>Hyphomicrobiales</taxon>
        <taxon>Phyllobacteriaceae</taxon>
        <taxon>Oryzicola</taxon>
    </lineage>
</organism>
<evidence type="ECO:0000256" key="4">
    <source>
        <dbReference type="ARBA" id="ARBA00023163"/>
    </source>
</evidence>
<gene>
    <name evidence="6" type="ORF">ICI42_22000</name>
</gene>
<dbReference type="InterPro" id="IPR036388">
    <property type="entry name" value="WH-like_DNA-bd_sf"/>
</dbReference>
<dbReference type="Pfam" id="PF00126">
    <property type="entry name" value="HTH_1"/>
    <property type="match status" value="1"/>
</dbReference>
<dbReference type="InterPro" id="IPR050176">
    <property type="entry name" value="LTTR"/>
</dbReference>
<keyword evidence="3" id="KW-0238">DNA-binding</keyword>
<comment type="caution">
    <text evidence="6">The sequence shown here is derived from an EMBL/GenBank/DDBJ whole genome shotgun (WGS) entry which is preliminary data.</text>
</comment>
<comment type="similarity">
    <text evidence="1">Belongs to the LysR transcriptional regulatory family.</text>
</comment>
<dbReference type="PRINTS" id="PR00039">
    <property type="entry name" value="HTHLYSR"/>
</dbReference>
<proteinExistence type="inferred from homology"/>
<keyword evidence="7" id="KW-1185">Reference proteome</keyword>
<keyword evidence="4" id="KW-0804">Transcription</keyword>
<dbReference type="Pfam" id="PF03466">
    <property type="entry name" value="LysR_substrate"/>
    <property type="match status" value="1"/>
</dbReference>
<keyword evidence="2" id="KW-0805">Transcription regulation</keyword>
<evidence type="ECO:0000313" key="7">
    <source>
        <dbReference type="Proteomes" id="UP000643405"/>
    </source>
</evidence>